<keyword evidence="2" id="KW-1185">Reference proteome</keyword>
<gene>
    <name evidence="1" type="ORF">ACFFTL_18345</name>
</gene>
<dbReference type="InterPro" id="IPR011051">
    <property type="entry name" value="RmlC_Cupin_sf"/>
</dbReference>
<evidence type="ECO:0000313" key="1">
    <source>
        <dbReference type="EMBL" id="MFB9574209.1"/>
    </source>
</evidence>
<dbReference type="Gene3D" id="2.60.120.10">
    <property type="entry name" value="Jelly Rolls"/>
    <property type="match status" value="1"/>
</dbReference>
<dbReference type="RefSeq" id="WP_345510117.1">
    <property type="nucleotide sequence ID" value="NZ_BAAAXD010000006.1"/>
</dbReference>
<sequence length="156" mass="17606">MTSNAFLSDLPLAGDLVATGFDGWSQELREEFEAYSHDGWVGSRLLSETPRVRVWEIRLAPGERWHAHRHVLDYFWTAVNAGRSRQHTHDGTTREVSYNAGETRHFTFGTGEYLLHDIENVGDTELVFTTIEHLDSANAPLNIHGYGPDGRQEGQA</sequence>
<dbReference type="InterPro" id="IPR014710">
    <property type="entry name" value="RmlC-like_jellyroll"/>
</dbReference>
<evidence type="ECO:0008006" key="3">
    <source>
        <dbReference type="Google" id="ProtNLM"/>
    </source>
</evidence>
<name>A0ABV5RBE2_9ACTN</name>
<reference evidence="1 2" key="1">
    <citation type="submission" date="2024-09" db="EMBL/GenBank/DDBJ databases">
        <authorList>
            <person name="Sun Q."/>
            <person name="Mori K."/>
        </authorList>
    </citation>
    <scope>NUCLEOTIDE SEQUENCE [LARGE SCALE GENOMIC DNA]</scope>
    <source>
        <strain evidence="1 2">JCM 3331</strain>
    </source>
</reference>
<accession>A0ABV5RBE2</accession>
<protein>
    <recommendedName>
        <fullName evidence="3">Cupin domain-containing protein</fullName>
    </recommendedName>
</protein>
<dbReference type="EMBL" id="JBHMCG010000080">
    <property type="protein sequence ID" value="MFB9574209.1"/>
    <property type="molecule type" value="Genomic_DNA"/>
</dbReference>
<comment type="caution">
    <text evidence="1">The sequence shown here is derived from an EMBL/GenBank/DDBJ whole genome shotgun (WGS) entry which is preliminary data.</text>
</comment>
<evidence type="ECO:0000313" key="2">
    <source>
        <dbReference type="Proteomes" id="UP001589710"/>
    </source>
</evidence>
<proteinExistence type="predicted"/>
<dbReference type="Proteomes" id="UP001589710">
    <property type="component" value="Unassembled WGS sequence"/>
</dbReference>
<dbReference type="SUPFAM" id="SSF51182">
    <property type="entry name" value="RmlC-like cupins"/>
    <property type="match status" value="1"/>
</dbReference>
<organism evidence="1 2">
    <name type="scientific">Streptomyces yanii</name>
    <dbReference type="NCBI Taxonomy" id="78510"/>
    <lineage>
        <taxon>Bacteria</taxon>
        <taxon>Bacillati</taxon>
        <taxon>Actinomycetota</taxon>
        <taxon>Actinomycetes</taxon>
        <taxon>Kitasatosporales</taxon>
        <taxon>Streptomycetaceae</taxon>
        <taxon>Streptomyces</taxon>
    </lineage>
</organism>